<evidence type="ECO:0000313" key="3">
    <source>
        <dbReference type="EMBL" id="CEA08138.1"/>
    </source>
</evidence>
<dbReference type="EMBL" id="LN483070">
    <property type="protein sequence ID" value="CEA08138.1"/>
    <property type="molecule type" value="Genomic_DNA"/>
</dbReference>
<organism evidence="3">
    <name type="scientific">Arthrobacter saudimassiliensis</name>
    <dbReference type="NCBI Taxonomy" id="1461584"/>
    <lineage>
        <taxon>Bacteria</taxon>
        <taxon>Bacillati</taxon>
        <taxon>Actinomycetota</taxon>
        <taxon>Actinomycetes</taxon>
        <taxon>Micrococcales</taxon>
        <taxon>Micrococcaceae</taxon>
        <taxon>Arthrobacter</taxon>
    </lineage>
</organism>
<keyword evidence="1" id="KW-1133">Transmembrane helix</keyword>
<evidence type="ECO:0000256" key="1">
    <source>
        <dbReference type="SAM" id="Phobius"/>
    </source>
</evidence>
<feature type="domain" description="NfeD-like C-terminal" evidence="2">
    <location>
        <begin position="92"/>
        <end position="150"/>
    </location>
</feature>
<evidence type="ECO:0000259" key="2">
    <source>
        <dbReference type="Pfam" id="PF01957"/>
    </source>
</evidence>
<sequence length="169" mass="17202">MEELYQWLGTYGWAVWLVLFLGLAAVETLTLDLIFAMLSVGALAAMLGALFGAPLFLQVVIFCLVALLMILLVRPVALRHLKGGSAETRSNVDRLIGESAVALDTVGGSAGTVRLAGEVWTARTADGSTVAAGTLMNVARIDGATAVVQPAHGGHAADDGGAAAGGGEA</sequence>
<protein>
    <recommendedName>
        <fullName evidence="2">NfeD-like C-terminal domain-containing protein</fullName>
    </recommendedName>
</protein>
<dbReference type="PATRIC" id="fig|1461584.3.peg.1464"/>
<reference evidence="3" key="1">
    <citation type="submission" date="2014-07" db="EMBL/GenBank/DDBJ databases">
        <authorList>
            <person name="Urmite Genomes Urmite Genomes"/>
        </authorList>
    </citation>
    <scope>NUCLEOTIDE SEQUENCE</scope>
    <source>
        <strain evidence="3">11W110_air</strain>
    </source>
</reference>
<feature type="transmembrane region" description="Helical" evidence="1">
    <location>
        <begin position="6"/>
        <end position="26"/>
    </location>
</feature>
<accession>A0A078MLJ5</accession>
<gene>
    <name evidence="3" type="ORF">BN1051_01476</name>
</gene>
<dbReference type="InterPro" id="IPR002810">
    <property type="entry name" value="NfeD-like_C"/>
</dbReference>
<keyword evidence="1" id="KW-0472">Membrane</keyword>
<dbReference type="Gene3D" id="2.40.50.140">
    <property type="entry name" value="Nucleic acid-binding proteins"/>
    <property type="match status" value="1"/>
</dbReference>
<dbReference type="Pfam" id="PF01957">
    <property type="entry name" value="NfeD"/>
    <property type="match status" value="1"/>
</dbReference>
<name>A0A078MLJ5_9MICC</name>
<keyword evidence="1" id="KW-0812">Transmembrane</keyword>
<feature type="transmembrane region" description="Helical" evidence="1">
    <location>
        <begin position="56"/>
        <end position="73"/>
    </location>
</feature>
<dbReference type="AlphaFoldDB" id="A0A078MLJ5"/>
<proteinExistence type="predicted"/>
<dbReference type="SUPFAM" id="SSF141322">
    <property type="entry name" value="NfeD domain-like"/>
    <property type="match status" value="1"/>
</dbReference>
<dbReference type="InterPro" id="IPR012340">
    <property type="entry name" value="NA-bd_OB-fold"/>
</dbReference>
<feature type="transmembrane region" description="Helical" evidence="1">
    <location>
        <begin position="33"/>
        <end position="50"/>
    </location>
</feature>